<reference evidence="1" key="1">
    <citation type="submission" date="2018-02" db="EMBL/GenBank/DDBJ databases">
        <title>Rhizophora mucronata_Transcriptome.</title>
        <authorList>
            <person name="Meera S.P."/>
            <person name="Sreeshan A."/>
            <person name="Augustine A."/>
        </authorList>
    </citation>
    <scope>NUCLEOTIDE SEQUENCE</scope>
    <source>
        <tissue evidence="1">Leaf</tissue>
    </source>
</reference>
<dbReference type="AlphaFoldDB" id="A0A2P2NRZ6"/>
<dbReference type="EMBL" id="GGEC01064782">
    <property type="protein sequence ID" value="MBX45266.1"/>
    <property type="molecule type" value="Transcribed_RNA"/>
</dbReference>
<proteinExistence type="predicted"/>
<sequence>MPQHPITAKETGCGAKL</sequence>
<accession>A0A2P2NRZ6</accession>
<evidence type="ECO:0000313" key="1">
    <source>
        <dbReference type="EMBL" id="MBX45266.1"/>
    </source>
</evidence>
<organism evidence="1">
    <name type="scientific">Rhizophora mucronata</name>
    <name type="common">Asiatic mangrove</name>
    <dbReference type="NCBI Taxonomy" id="61149"/>
    <lineage>
        <taxon>Eukaryota</taxon>
        <taxon>Viridiplantae</taxon>
        <taxon>Streptophyta</taxon>
        <taxon>Embryophyta</taxon>
        <taxon>Tracheophyta</taxon>
        <taxon>Spermatophyta</taxon>
        <taxon>Magnoliopsida</taxon>
        <taxon>eudicotyledons</taxon>
        <taxon>Gunneridae</taxon>
        <taxon>Pentapetalae</taxon>
        <taxon>rosids</taxon>
        <taxon>fabids</taxon>
        <taxon>Malpighiales</taxon>
        <taxon>Rhizophoraceae</taxon>
        <taxon>Rhizophora</taxon>
    </lineage>
</organism>
<name>A0A2P2NRZ6_RHIMU</name>
<protein>
    <submittedName>
        <fullName evidence="1">Uncharacterized protein</fullName>
    </submittedName>
</protein>